<keyword evidence="6 9" id="KW-0067">ATP-binding</keyword>
<dbReference type="Gene3D" id="3.30.200.20">
    <property type="entry name" value="Phosphorylase Kinase, domain 1"/>
    <property type="match status" value="1"/>
</dbReference>
<dbReference type="PROSITE" id="PS50011">
    <property type="entry name" value="PROTEIN_KINASE_DOM"/>
    <property type="match status" value="1"/>
</dbReference>
<dbReference type="SMART" id="SM00220">
    <property type="entry name" value="S_TKc"/>
    <property type="match status" value="1"/>
</dbReference>
<dbReference type="InterPro" id="IPR011009">
    <property type="entry name" value="Kinase-like_dom_sf"/>
</dbReference>
<evidence type="ECO:0000313" key="12">
    <source>
        <dbReference type="EMBL" id="ARF11051.1"/>
    </source>
</evidence>
<evidence type="ECO:0000256" key="2">
    <source>
        <dbReference type="ARBA" id="ARBA00022527"/>
    </source>
</evidence>
<dbReference type="EC" id="2.7.11.1" evidence="1"/>
<feature type="binding site" evidence="9">
    <location>
        <position position="48"/>
    </location>
    <ligand>
        <name>ATP</name>
        <dbReference type="ChEBI" id="CHEBI:30616"/>
    </ligand>
</feature>
<dbReference type="Pfam" id="PF00069">
    <property type="entry name" value="Pkinase"/>
    <property type="match status" value="2"/>
</dbReference>
<accession>A0A1V0SHA9</accession>
<dbReference type="Gene3D" id="1.10.510.10">
    <property type="entry name" value="Transferase(Phosphotransferase) domain 1"/>
    <property type="match status" value="1"/>
</dbReference>
<comment type="catalytic activity">
    <reaction evidence="8">
        <text>L-seryl-[protein] + ATP = O-phospho-L-seryl-[protein] + ADP + H(+)</text>
        <dbReference type="Rhea" id="RHEA:17989"/>
        <dbReference type="Rhea" id="RHEA-COMP:9863"/>
        <dbReference type="Rhea" id="RHEA-COMP:11604"/>
        <dbReference type="ChEBI" id="CHEBI:15378"/>
        <dbReference type="ChEBI" id="CHEBI:29999"/>
        <dbReference type="ChEBI" id="CHEBI:30616"/>
        <dbReference type="ChEBI" id="CHEBI:83421"/>
        <dbReference type="ChEBI" id="CHEBI:456216"/>
        <dbReference type="EC" id="2.7.11.1"/>
    </reaction>
</comment>
<evidence type="ECO:0000256" key="6">
    <source>
        <dbReference type="ARBA" id="ARBA00022840"/>
    </source>
</evidence>
<evidence type="ECO:0000256" key="4">
    <source>
        <dbReference type="ARBA" id="ARBA00022741"/>
    </source>
</evidence>
<evidence type="ECO:0000256" key="8">
    <source>
        <dbReference type="ARBA" id="ARBA00048679"/>
    </source>
</evidence>
<evidence type="ECO:0000256" key="1">
    <source>
        <dbReference type="ARBA" id="ARBA00012513"/>
    </source>
</evidence>
<protein>
    <recommendedName>
        <fullName evidence="1">non-specific serine/threonine protein kinase</fullName>
        <ecNumber evidence="1">2.7.11.1</ecNumber>
    </recommendedName>
</protein>
<dbReference type="InterPro" id="IPR051334">
    <property type="entry name" value="SRPK"/>
</dbReference>
<dbReference type="GO" id="GO:0005524">
    <property type="term" value="F:ATP binding"/>
    <property type="evidence" value="ECO:0007669"/>
    <property type="project" value="UniProtKB-UniRule"/>
</dbReference>
<dbReference type="EMBL" id="KY684106">
    <property type="protein sequence ID" value="ARF11051.1"/>
    <property type="molecule type" value="Genomic_DNA"/>
</dbReference>
<dbReference type="PANTHER" id="PTHR47634:SF9">
    <property type="entry name" value="PROTEIN KINASE DOMAIN-CONTAINING PROTEIN-RELATED"/>
    <property type="match status" value="1"/>
</dbReference>
<keyword evidence="2 12" id="KW-0723">Serine/threonine-protein kinase</keyword>
<evidence type="ECO:0000256" key="5">
    <source>
        <dbReference type="ARBA" id="ARBA00022777"/>
    </source>
</evidence>
<evidence type="ECO:0000256" key="9">
    <source>
        <dbReference type="PROSITE-ProRule" id="PRU10141"/>
    </source>
</evidence>
<keyword evidence="3" id="KW-0808">Transferase</keyword>
<dbReference type="SUPFAM" id="SSF56112">
    <property type="entry name" value="Protein kinase-like (PK-like)"/>
    <property type="match status" value="1"/>
</dbReference>
<dbReference type="PROSITE" id="PS00108">
    <property type="entry name" value="PROTEIN_KINASE_ST"/>
    <property type="match status" value="1"/>
</dbReference>
<dbReference type="GO" id="GO:0004674">
    <property type="term" value="F:protein serine/threonine kinase activity"/>
    <property type="evidence" value="ECO:0007669"/>
    <property type="project" value="UniProtKB-KW"/>
</dbReference>
<proteinExistence type="predicted"/>
<dbReference type="PANTHER" id="PTHR47634">
    <property type="entry name" value="PROTEIN KINASE DOMAIN-CONTAINING PROTEIN-RELATED"/>
    <property type="match status" value="1"/>
</dbReference>
<keyword evidence="5 12" id="KW-0418">Kinase</keyword>
<organism evidence="12">
    <name type="scientific">Hokovirus HKV1</name>
    <dbReference type="NCBI Taxonomy" id="1977638"/>
    <lineage>
        <taxon>Viruses</taxon>
        <taxon>Varidnaviria</taxon>
        <taxon>Bamfordvirae</taxon>
        <taxon>Nucleocytoviricota</taxon>
        <taxon>Megaviricetes</taxon>
        <taxon>Imitervirales</taxon>
        <taxon>Mimiviridae</taxon>
        <taxon>Klosneuvirinae</taxon>
        <taxon>Hokovirus</taxon>
    </lineage>
</organism>
<name>A0A1V0SHA9_9VIRU</name>
<dbReference type="InterPro" id="IPR017441">
    <property type="entry name" value="Protein_kinase_ATP_BS"/>
</dbReference>
<dbReference type="InterPro" id="IPR000719">
    <property type="entry name" value="Prot_kinase_dom"/>
</dbReference>
<dbReference type="InterPro" id="IPR008271">
    <property type="entry name" value="Ser/Thr_kinase_AS"/>
</dbReference>
<dbReference type="PROSITE" id="PS00107">
    <property type="entry name" value="PROTEIN_KINASE_ATP"/>
    <property type="match status" value="1"/>
</dbReference>
<evidence type="ECO:0000256" key="7">
    <source>
        <dbReference type="ARBA" id="ARBA00047899"/>
    </source>
</evidence>
<comment type="catalytic activity">
    <reaction evidence="7">
        <text>L-threonyl-[protein] + ATP = O-phospho-L-threonyl-[protein] + ADP + H(+)</text>
        <dbReference type="Rhea" id="RHEA:46608"/>
        <dbReference type="Rhea" id="RHEA-COMP:11060"/>
        <dbReference type="Rhea" id="RHEA-COMP:11605"/>
        <dbReference type="ChEBI" id="CHEBI:15378"/>
        <dbReference type="ChEBI" id="CHEBI:30013"/>
        <dbReference type="ChEBI" id="CHEBI:30616"/>
        <dbReference type="ChEBI" id="CHEBI:61977"/>
        <dbReference type="ChEBI" id="CHEBI:456216"/>
        <dbReference type="EC" id="2.7.11.1"/>
    </reaction>
</comment>
<feature type="region of interest" description="Disordered" evidence="10">
    <location>
        <begin position="225"/>
        <end position="269"/>
    </location>
</feature>
<feature type="domain" description="Protein kinase" evidence="11">
    <location>
        <begin position="19"/>
        <end position="475"/>
    </location>
</feature>
<sequence length="477" mass="55793">MSCDSENQNFISGILLRDYILLETLGYGTFSQVWSCIHKTSGKMYAIKIQNTDFEDCVDTEIEHYTKLNNNKKLFNTDQYINPFHEHFEYIFNDQVYYCLIFSLAACNLYDIIKYYKYKNKNVFTIDTIISIIKQLLNAIAICDKLDIIHTDIKPENLLVQGLSTKMQQIQKLFKVGDIDKIFQTKKKLFYKKNKNKKKFDQDKLYQKVVLDYVNKLFVDLEKNYKNNDKSDNNDNKSDNNDNNDNKSDNKSDNDNNDNKSNETIETQSIDSEQTYDSYNISSSEESSILSKPDVYLSINIDNINDGNLTIKLADFGSAQKNGEIVRIAQTRHYRAPEILLRCKYDNKCDIWSVGCLMFELLTGHVLFDPKKTCEYSTNKNHIIKMYELFGPMPKNVINSSLNKKYYFNNDHTVKTNCNIKSKNIELVLNEYELYNSLNIDINKKNNIIEFLNSCFTYESQNRLSAIELLNHKLFQI</sequence>
<evidence type="ECO:0000259" key="11">
    <source>
        <dbReference type="PROSITE" id="PS50011"/>
    </source>
</evidence>
<keyword evidence="4 9" id="KW-0547">Nucleotide-binding</keyword>
<reference evidence="12" key="1">
    <citation type="journal article" date="2017" name="Science">
        <title>Giant viruses with an expanded complement of translation system components.</title>
        <authorList>
            <person name="Schulz F."/>
            <person name="Yutin N."/>
            <person name="Ivanova N.N."/>
            <person name="Ortega D.R."/>
            <person name="Lee T.K."/>
            <person name="Vierheilig J."/>
            <person name="Daims H."/>
            <person name="Horn M."/>
            <person name="Wagner M."/>
            <person name="Jensen G.J."/>
            <person name="Kyrpides N.C."/>
            <person name="Koonin E.V."/>
            <person name="Woyke T."/>
        </authorList>
    </citation>
    <scope>NUCLEOTIDE SEQUENCE</scope>
    <source>
        <strain evidence="12">HKV1</strain>
    </source>
</reference>
<dbReference type="GO" id="GO:0050684">
    <property type="term" value="P:regulation of mRNA processing"/>
    <property type="evidence" value="ECO:0007669"/>
    <property type="project" value="TreeGrafter"/>
</dbReference>
<evidence type="ECO:0000256" key="3">
    <source>
        <dbReference type="ARBA" id="ARBA00022679"/>
    </source>
</evidence>
<gene>
    <name evidence="12" type="ORF">Hokovirus_4_25</name>
</gene>
<feature type="compositionally biased region" description="Basic and acidic residues" evidence="10">
    <location>
        <begin position="225"/>
        <end position="263"/>
    </location>
</feature>
<evidence type="ECO:0000256" key="10">
    <source>
        <dbReference type="SAM" id="MobiDB-lite"/>
    </source>
</evidence>